<dbReference type="Pfam" id="PF00590">
    <property type="entry name" value="TP_methylase"/>
    <property type="match status" value="1"/>
</dbReference>
<comment type="caution">
    <text evidence="9">The sequence shown here is derived from an EMBL/GenBank/DDBJ whole genome shotgun (WGS) entry which is preliminary data.</text>
</comment>
<keyword evidence="1 6" id="KW-0963">Cytoplasm</keyword>
<evidence type="ECO:0000256" key="2">
    <source>
        <dbReference type="ARBA" id="ARBA00022552"/>
    </source>
</evidence>
<dbReference type="SUPFAM" id="SSF53790">
    <property type="entry name" value="Tetrapyrrole methylase"/>
    <property type="match status" value="1"/>
</dbReference>
<dbReference type="FunFam" id="3.30.950.10:FF:000002">
    <property type="entry name" value="Ribosomal RNA small subunit methyltransferase I"/>
    <property type="match status" value="1"/>
</dbReference>
<evidence type="ECO:0000256" key="4">
    <source>
        <dbReference type="ARBA" id="ARBA00022679"/>
    </source>
</evidence>
<dbReference type="CDD" id="cd11648">
    <property type="entry name" value="RsmI"/>
    <property type="match status" value="1"/>
</dbReference>
<dbReference type="EC" id="2.1.1.198" evidence="6"/>
<keyword evidence="2 6" id="KW-0698">rRNA processing</keyword>
<name>A0A9D1LVM7_9FIRM</name>
<dbReference type="NCBIfam" id="TIGR00096">
    <property type="entry name" value="16S rRNA (cytidine(1402)-2'-O)-methyltransferase"/>
    <property type="match status" value="1"/>
</dbReference>
<dbReference type="GO" id="GO:0005737">
    <property type="term" value="C:cytoplasm"/>
    <property type="evidence" value="ECO:0007669"/>
    <property type="project" value="UniProtKB-SubCell"/>
</dbReference>
<comment type="subcellular location">
    <subcellularLocation>
        <location evidence="6">Cytoplasm</location>
    </subcellularLocation>
</comment>
<evidence type="ECO:0000256" key="1">
    <source>
        <dbReference type="ARBA" id="ARBA00022490"/>
    </source>
</evidence>
<reference evidence="9" key="2">
    <citation type="journal article" date="2021" name="PeerJ">
        <title>Extensive microbial diversity within the chicken gut microbiome revealed by metagenomics and culture.</title>
        <authorList>
            <person name="Gilroy R."/>
            <person name="Ravi A."/>
            <person name="Getino M."/>
            <person name="Pursley I."/>
            <person name="Horton D.L."/>
            <person name="Alikhan N.F."/>
            <person name="Baker D."/>
            <person name="Gharbi K."/>
            <person name="Hall N."/>
            <person name="Watson M."/>
            <person name="Adriaenssens E.M."/>
            <person name="Foster-Nyarko E."/>
            <person name="Jarju S."/>
            <person name="Secka A."/>
            <person name="Antonio M."/>
            <person name="Oren A."/>
            <person name="Chaudhuri R.R."/>
            <person name="La Ragione R."/>
            <person name="Hildebrand F."/>
            <person name="Pallen M.J."/>
        </authorList>
    </citation>
    <scope>NUCLEOTIDE SEQUENCE</scope>
    <source>
        <strain evidence="9">ChiSjej4B22-9803</strain>
    </source>
</reference>
<keyword evidence="4 6" id="KW-0808">Transferase</keyword>
<dbReference type="FunFam" id="3.40.1010.10:FF:000007">
    <property type="entry name" value="Ribosomal RNA small subunit methyltransferase I"/>
    <property type="match status" value="1"/>
</dbReference>
<feature type="region of interest" description="Disordered" evidence="7">
    <location>
        <begin position="259"/>
        <end position="284"/>
    </location>
</feature>
<feature type="domain" description="Tetrapyrrole methylase" evidence="8">
    <location>
        <begin position="4"/>
        <end position="204"/>
    </location>
</feature>
<comment type="function">
    <text evidence="6">Catalyzes the 2'-O-methylation of the ribose of cytidine 1402 (C1402) in 16S rRNA.</text>
</comment>
<organism evidence="9 10">
    <name type="scientific">Candidatus Avimonoglobus intestinipullorum</name>
    <dbReference type="NCBI Taxonomy" id="2840699"/>
    <lineage>
        <taxon>Bacteria</taxon>
        <taxon>Bacillati</taxon>
        <taxon>Bacillota</taxon>
        <taxon>Clostridia</taxon>
        <taxon>Eubacteriales</taxon>
        <taxon>Candidatus Avimonoglobus</taxon>
    </lineage>
</organism>
<evidence type="ECO:0000256" key="3">
    <source>
        <dbReference type="ARBA" id="ARBA00022603"/>
    </source>
</evidence>
<gene>
    <name evidence="6 9" type="primary">rsmI</name>
    <name evidence="9" type="ORF">IAB04_06080</name>
</gene>
<comment type="catalytic activity">
    <reaction evidence="6">
        <text>cytidine(1402) in 16S rRNA + S-adenosyl-L-methionine = 2'-O-methylcytidine(1402) in 16S rRNA + S-adenosyl-L-homocysteine + H(+)</text>
        <dbReference type="Rhea" id="RHEA:42924"/>
        <dbReference type="Rhea" id="RHEA-COMP:10285"/>
        <dbReference type="Rhea" id="RHEA-COMP:10286"/>
        <dbReference type="ChEBI" id="CHEBI:15378"/>
        <dbReference type="ChEBI" id="CHEBI:57856"/>
        <dbReference type="ChEBI" id="CHEBI:59789"/>
        <dbReference type="ChEBI" id="CHEBI:74495"/>
        <dbReference type="ChEBI" id="CHEBI:82748"/>
        <dbReference type="EC" id="2.1.1.198"/>
    </reaction>
</comment>
<dbReference type="HAMAP" id="MF_01877">
    <property type="entry name" value="16SrRNA_methyltr_I"/>
    <property type="match status" value="1"/>
</dbReference>
<dbReference type="PROSITE" id="PS01296">
    <property type="entry name" value="RSMI"/>
    <property type="match status" value="1"/>
</dbReference>
<proteinExistence type="inferred from homology"/>
<dbReference type="GO" id="GO:0070677">
    <property type="term" value="F:rRNA (cytosine-2'-O-)-methyltransferase activity"/>
    <property type="evidence" value="ECO:0007669"/>
    <property type="project" value="UniProtKB-UniRule"/>
</dbReference>
<dbReference type="Gene3D" id="3.40.1010.10">
    <property type="entry name" value="Cobalt-precorrin-4 Transmethylase, Domain 1"/>
    <property type="match status" value="1"/>
</dbReference>
<dbReference type="Proteomes" id="UP000824111">
    <property type="component" value="Unassembled WGS sequence"/>
</dbReference>
<dbReference type="PANTHER" id="PTHR46111">
    <property type="entry name" value="RIBOSOMAL RNA SMALL SUBUNIT METHYLTRANSFERASE I"/>
    <property type="match status" value="1"/>
</dbReference>
<evidence type="ECO:0000256" key="6">
    <source>
        <dbReference type="HAMAP-Rule" id="MF_01877"/>
    </source>
</evidence>
<protein>
    <recommendedName>
        <fullName evidence="6">Ribosomal RNA small subunit methyltransferase I</fullName>
        <ecNumber evidence="6">2.1.1.198</ecNumber>
    </recommendedName>
    <alternativeName>
        <fullName evidence="6">16S rRNA 2'-O-ribose C1402 methyltransferase</fullName>
    </alternativeName>
    <alternativeName>
        <fullName evidence="6">rRNA (cytidine-2'-O-)-methyltransferase RsmI</fullName>
    </alternativeName>
</protein>
<dbReference type="InterPro" id="IPR018063">
    <property type="entry name" value="SAM_MeTrfase_RsmI_CS"/>
</dbReference>
<evidence type="ECO:0000313" key="10">
    <source>
        <dbReference type="Proteomes" id="UP000824111"/>
    </source>
</evidence>
<dbReference type="InterPro" id="IPR008189">
    <property type="entry name" value="rRNA_ssu_MeTfrase_I"/>
</dbReference>
<evidence type="ECO:0000256" key="5">
    <source>
        <dbReference type="ARBA" id="ARBA00022691"/>
    </source>
</evidence>
<dbReference type="PANTHER" id="PTHR46111:SF1">
    <property type="entry name" value="RIBOSOMAL RNA SMALL SUBUNIT METHYLTRANSFERASE I"/>
    <property type="match status" value="1"/>
</dbReference>
<reference evidence="9" key="1">
    <citation type="submission" date="2020-10" db="EMBL/GenBank/DDBJ databases">
        <authorList>
            <person name="Gilroy R."/>
        </authorList>
    </citation>
    <scope>NUCLEOTIDE SEQUENCE</scope>
    <source>
        <strain evidence="9">ChiSjej4B22-9803</strain>
    </source>
</reference>
<dbReference type="InterPro" id="IPR000878">
    <property type="entry name" value="4pyrrol_Mease"/>
</dbReference>
<keyword evidence="5 6" id="KW-0949">S-adenosyl-L-methionine</keyword>
<dbReference type="InterPro" id="IPR035996">
    <property type="entry name" value="4pyrrol_Methylase_sf"/>
</dbReference>
<feature type="compositionally biased region" description="Basic and acidic residues" evidence="7">
    <location>
        <begin position="259"/>
        <end position="272"/>
    </location>
</feature>
<dbReference type="InterPro" id="IPR014776">
    <property type="entry name" value="4pyrrole_Mease_sub2"/>
</dbReference>
<comment type="similarity">
    <text evidence="6">Belongs to the methyltransferase superfamily. RsmI family.</text>
</comment>
<dbReference type="AlphaFoldDB" id="A0A9D1LVM7"/>
<evidence type="ECO:0000256" key="7">
    <source>
        <dbReference type="SAM" id="MobiDB-lite"/>
    </source>
</evidence>
<evidence type="ECO:0000259" key="8">
    <source>
        <dbReference type="Pfam" id="PF00590"/>
    </source>
</evidence>
<sequence>MCGTLYLCATPIGNLGDVSARALELFRTADLIAAEDTRRTVQLLNHFGISKPLTSYHEHNKREKGAYITGLLEEGKNVCLVSDAGTPAISDPGEDLVRLCIEKNLPVTSVPGPVAAVNALILSGLSTRRFSFEGFLSVNKRHRREHLEQVKNDPHTLIFYEAPHKLKYTLHDMCAAFGGGRRIALARELTKLHEEVLRMTLAEAEAYYEETAPRGEYVLVIEGAPDCAAPTDAWWAELPVPAHVEHYIEKGLSPKEAVKEAAKDRGLPKRDVYNAYHTTGDDAH</sequence>
<evidence type="ECO:0000313" key="9">
    <source>
        <dbReference type="EMBL" id="HIU48913.1"/>
    </source>
</evidence>
<dbReference type="InterPro" id="IPR014777">
    <property type="entry name" value="4pyrrole_Mease_sub1"/>
</dbReference>
<dbReference type="Gene3D" id="3.30.950.10">
    <property type="entry name" value="Methyltransferase, Cobalt-precorrin-4 Transmethylase, Domain 2"/>
    <property type="match status" value="1"/>
</dbReference>
<dbReference type="EMBL" id="DVND01000157">
    <property type="protein sequence ID" value="HIU48913.1"/>
    <property type="molecule type" value="Genomic_DNA"/>
</dbReference>
<keyword evidence="3 6" id="KW-0489">Methyltransferase</keyword>
<dbReference type="PIRSF" id="PIRSF005917">
    <property type="entry name" value="MTase_YraL"/>
    <property type="match status" value="1"/>
</dbReference>
<accession>A0A9D1LVM7</accession>